<dbReference type="InterPro" id="IPR050091">
    <property type="entry name" value="PKS_NRPS_Biosynth_Enz"/>
</dbReference>
<reference evidence="10" key="1">
    <citation type="journal article" date="2019" name="Int. J. Syst. Evol. Microbiol.">
        <title>The Global Catalogue of Microorganisms (GCM) 10K type strain sequencing project: providing services to taxonomists for standard genome sequencing and annotation.</title>
        <authorList>
            <consortium name="The Broad Institute Genomics Platform"/>
            <consortium name="The Broad Institute Genome Sequencing Center for Infectious Disease"/>
            <person name="Wu L."/>
            <person name="Ma J."/>
        </authorList>
    </citation>
    <scope>NUCLEOTIDE SEQUENCE [LARGE SCALE GENOMIC DNA]</scope>
    <source>
        <strain evidence="10">JCM 18409</strain>
    </source>
</reference>
<comment type="caution">
    <text evidence="9">The sequence shown here is derived from an EMBL/GenBank/DDBJ whole genome shotgun (WGS) entry which is preliminary data.</text>
</comment>
<dbReference type="PROSITE" id="PS52004">
    <property type="entry name" value="KS3_2"/>
    <property type="match status" value="1"/>
</dbReference>
<dbReference type="InterPro" id="IPR001227">
    <property type="entry name" value="Ac_transferase_dom_sf"/>
</dbReference>
<gene>
    <name evidence="9" type="ORF">GCM10023335_47010</name>
</gene>
<dbReference type="PANTHER" id="PTHR43775:SF37">
    <property type="entry name" value="SI:DKEY-61P9.11"/>
    <property type="match status" value="1"/>
</dbReference>
<dbReference type="Proteomes" id="UP001501759">
    <property type="component" value="Unassembled WGS sequence"/>
</dbReference>
<feature type="compositionally biased region" description="Basic and acidic residues" evidence="6">
    <location>
        <begin position="133"/>
        <end position="144"/>
    </location>
</feature>
<dbReference type="CDD" id="cd00833">
    <property type="entry name" value="PKS"/>
    <property type="match status" value="1"/>
</dbReference>
<dbReference type="RefSeq" id="WP_345652581.1">
    <property type="nucleotide sequence ID" value="NZ_BAABKB010000016.1"/>
</dbReference>
<dbReference type="Pfam" id="PF00698">
    <property type="entry name" value="Acyl_transf_1"/>
    <property type="match status" value="1"/>
</dbReference>
<evidence type="ECO:0000256" key="4">
    <source>
        <dbReference type="ARBA" id="ARBA00023194"/>
    </source>
</evidence>
<organism evidence="9 10">
    <name type="scientific">Streptomyces siamensis</name>
    <dbReference type="NCBI Taxonomy" id="1274986"/>
    <lineage>
        <taxon>Bacteria</taxon>
        <taxon>Bacillati</taxon>
        <taxon>Actinomycetota</taxon>
        <taxon>Actinomycetes</taxon>
        <taxon>Kitasatosporales</taxon>
        <taxon>Streptomycetaceae</taxon>
        <taxon>Streptomyces</taxon>
    </lineage>
</organism>
<dbReference type="InterPro" id="IPR014030">
    <property type="entry name" value="Ketoacyl_synth_N"/>
</dbReference>
<keyword evidence="3" id="KW-0808">Transferase</keyword>
<dbReference type="Pfam" id="PF16197">
    <property type="entry name" value="KAsynt_C_assoc"/>
    <property type="match status" value="1"/>
</dbReference>
<dbReference type="Gene3D" id="3.30.70.3290">
    <property type="match status" value="1"/>
</dbReference>
<dbReference type="InterPro" id="IPR032821">
    <property type="entry name" value="PKS_assoc"/>
</dbReference>
<dbReference type="SUPFAM" id="SSF47336">
    <property type="entry name" value="ACP-like"/>
    <property type="match status" value="1"/>
</dbReference>
<dbReference type="Gene3D" id="3.40.47.10">
    <property type="match status" value="1"/>
</dbReference>
<dbReference type="Gene3D" id="3.40.366.10">
    <property type="entry name" value="Malonyl-Coenzyme A Acyl Carrier Protein, domain 2"/>
    <property type="match status" value="2"/>
</dbReference>
<evidence type="ECO:0000256" key="5">
    <source>
        <dbReference type="ARBA" id="ARBA00023315"/>
    </source>
</evidence>
<feature type="region of interest" description="Disordered" evidence="6">
    <location>
        <begin position="911"/>
        <end position="944"/>
    </location>
</feature>
<keyword evidence="1" id="KW-0596">Phosphopantetheine</keyword>
<evidence type="ECO:0000256" key="3">
    <source>
        <dbReference type="ARBA" id="ARBA00022679"/>
    </source>
</evidence>
<dbReference type="InterPro" id="IPR014043">
    <property type="entry name" value="Acyl_transferase_dom"/>
</dbReference>
<feature type="compositionally biased region" description="Low complexity" evidence="6">
    <location>
        <begin position="153"/>
        <end position="169"/>
    </location>
</feature>
<sequence length="944" mass="97957">MSPSRTEIRAVVAGRLRSWYALEPGEIADDRPLAELGLTSCDAVTLTALLGEVVGRRLPETLLGDVQTIDALVERLTRERPDGPGAPWHGPRAERDADRAAVAVVGVGCRFPGGADTPDAYWRLLREGRDAVGALPDDRREARPHPAVAPRSGGTPNEGPPNEGTPHGGFLDDMAGFDADFFHIGADEAAAMDPQHRVLLEVAREALDHAALPVTRLAGTRTGVFVGISGSEYAQVTAGAPDAWTTAGSAPGVAAARLSHALDLRGPSLAVDTACSSALVAVHHAVRSLATGESDTALAAGVSLLLTPRAPHRAGAPATDGRRGAFDAGADGTVRGEGCGVVVLKRLADAERDGDRVLALVRSTAVNSDGRSGGPAAPNADARRALLAEAHPDPADVDYVETHGLGTPQGDPAEACALAAALVSARTPDRPLLIGSVRANLGHLRAAAGIAGLIKTVLALQHGEIPPHPHVTQAVTGAGLLAPGLRVVTSTEPWPRHSGTATAGVSAFGYSGTNAHVVLTEHRARPRPRGPRTGPALLLLDAPSPERVRAYAGELADWLRAGPGVRDADLARTLAGRTGRGHHRAAVVTRGRAATVEALSRLAADERSPHVVTGAADPRDGAGAVWIFPGDGCPWPGAGHELLETEPAFADAVERLEPLLRWHAGISLAEGLQADADLSSPAVAMPVLYGLQLGLAALWRSFGLEPAAVIGHAAGEIAAAVVSGAIDPVTGARIVAARCRLRAGPGADGPTPSAGRPTANADDLYQPELVHRAQEFTRQLGDLPAAAPGCARYSASLADPRDARYDSAHWEANLTGPARLPEALGAAAEDGHRVFVEITPNTAGPQQPAGTLVVPTLRENTDDALAFGTALATLLVNGVRVPDLRERLAGRIADVPPPRWRHRRHWFGERTPSASGREAALAATDGERGSSDGRRARVVRRRGR</sequence>
<proteinExistence type="predicted"/>
<dbReference type="InterPro" id="IPR036736">
    <property type="entry name" value="ACP-like_sf"/>
</dbReference>
<keyword evidence="10" id="KW-1185">Reference proteome</keyword>
<dbReference type="Pfam" id="PF00109">
    <property type="entry name" value="ketoacyl-synt"/>
    <property type="match status" value="1"/>
</dbReference>
<dbReference type="InterPro" id="IPR014031">
    <property type="entry name" value="Ketoacyl_synth_C"/>
</dbReference>
<dbReference type="Gene3D" id="1.10.1200.10">
    <property type="entry name" value="ACP-like"/>
    <property type="match status" value="1"/>
</dbReference>
<dbReference type="InterPro" id="IPR018201">
    <property type="entry name" value="Ketoacyl_synth_AS"/>
</dbReference>
<evidence type="ECO:0000313" key="10">
    <source>
        <dbReference type="Proteomes" id="UP001501759"/>
    </source>
</evidence>
<dbReference type="SMART" id="SM00823">
    <property type="entry name" value="PKS_PP"/>
    <property type="match status" value="1"/>
</dbReference>
<dbReference type="PROSITE" id="PS00606">
    <property type="entry name" value="KS3_1"/>
    <property type="match status" value="1"/>
</dbReference>
<dbReference type="PANTHER" id="PTHR43775">
    <property type="entry name" value="FATTY ACID SYNTHASE"/>
    <property type="match status" value="1"/>
</dbReference>
<dbReference type="SUPFAM" id="SSF52151">
    <property type="entry name" value="FabD/lysophospholipase-like"/>
    <property type="match status" value="1"/>
</dbReference>
<dbReference type="Pfam" id="PF02801">
    <property type="entry name" value="Ketoacyl-synt_C"/>
    <property type="match status" value="1"/>
</dbReference>
<dbReference type="InterPro" id="IPR016035">
    <property type="entry name" value="Acyl_Trfase/lysoPLipase"/>
</dbReference>
<name>A0ABP9J4E7_9ACTN</name>
<evidence type="ECO:0000259" key="7">
    <source>
        <dbReference type="PROSITE" id="PS50075"/>
    </source>
</evidence>
<evidence type="ECO:0008006" key="11">
    <source>
        <dbReference type="Google" id="ProtNLM"/>
    </source>
</evidence>
<keyword evidence="4" id="KW-0045">Antibiotic biosynthesis</keyword>
<dbReference type="InterPro" id="IPR020841">
    <property type="entry name" value="PKS_Beta-ketoAc_synthase_dom"/>
</dbReference>
<evidence type="ECO:0000256" key="1">
    <source>
        <dbReference type="ARBA" id="ARBA00022450"/>
    </source>
</evidence>
<dbReference type="InterPro" id="IPR020806">
    <property type="entry name" value="PKS_PP-bd"/>
</dbReference>
<evidence type="ECO:0000313" key="9">
    <source>
        <dbReference type="EMBL" id="GAA5018875.1"/>
    </source>
</evidence>
<accession>A0ABP9J4E7</accession>
<dbReference type="Pfam" id="PF00550">
    <property type="entry name" value="PP-binding"/>
    <property type="match status" value="1"/>
</dbReference>
<feature type="domain" description="Carrier" evidence="7">
    <location>
        <begin position="2"/>
        <end position="80"/>
    </location>
</feature>
<evidence type="ECO:0000256" key="2">
    <source>
        <dbReference type="ARBA" id="ARBA00022553"/>
    </source>
</evidence>
<evidence type="ECO:0000256" key="6">
    <source>
        <dbReference type="SAM" id="MobiDB-lite"/>
    </source>
</evidence>
<dbReference type="InterPro" id="IPR009081">
    <property type="entry name" value="PP-bd_ACP"/>
</dbReference>
<keyword evidence="2" id="KW-0597">Phosphoprotein</keyword>
<protein>
    <recommendedName>
        <fullName evidence="11">Type I polyketide synthase</fullName>
    </recommendedName>
</protein>
<feature type="region of interest" description="Disordered" evidence="6">
    <location>
        <begin position="133"/>
        <end position="170"/>
    </location>
</feature>
<dbReference type="EMBL" id="BAABKB010000016">
    <property type="protein sequence ID" value="GAA5018875.1"/>
    <property type="molecule type" value="Genomic_DNA"/>
</dbReference>
<dbReference type="SUPFAM" id="SSF53901">
    <property type="entry name" value="Thiolase-like"/>
    <property type="match status" value="1"/>
</dbReference>
<dbReference type="InterPro" id="IPR016039">
    <property type="entry name" value="Thiolase-like"/>
</dbReference>
<evidence type="ECO:0000259" key="8">
    <source>
        <dbReference type="PROSITE" id="PS52004"/>
    </source>
</evidence>
<keyword evidence="5" id="KW-0012">Acyltransferase</keyword>
<dbReference type="SMART" id="SM00827">
    <property type="entry name" value="PKS_AT"/>
    <property type="match status" value="1"/>
</dbReference>
<dbReference type="SMART" id="SM00825">
    <property type="entry name" value="PKS_KS"/>
    <property type="match status" value="1"/>
</dbReference>
<feature type="domain" description="Ketosynthase family 3 (KS3)" evidence="8">
    <location>
        <begin position="99"/>
        <end position="521"/>
    </location>
</feature>
<feature type="compositionally biased region" description="Basic and acidic residues" evidence="6">
    <location>
        <begin position="925"/>
        <end position="935"/>
    </location>
</feature>
<dbReference type="PROSITE" id="PS50075">
    <property type="entry name" value="CARRIER"/>
    <property type="match status" value="1"/>
</dbReference>